<keyword evidence="3" id="KW-0808">Transferase</keyword>
<keyword evidence="6 7" id="KW-0067">ATP-binding</keyword>
<organism evidence="11 12">
    <name type="scientific">Kitasatospora cineracea</name>
    <dbReference type="NCBI Taxonomy" id="88074"/>
    <lineage>
        <taxon>Bacteria</taxon>
        <taxon>Bacillati</taxon>
        <taxon>Actinomycetota</taxon>
        <taxon>Actinomycetes</taxon>
        <taxon>Kitasatosporales</taxon>
        <taxon>Streptomycetaceae</taxon>
        <taxon>Kitasatospora</taxon>
    </lineage>
</organism>
<dbReference type="InterPro" id="IPR000719">
    <property type="entry name" value="Prot_kinase_dom"/>
</dbReference>
<evidence type="ECO:0000313" key="12">
    <source>
        <dbReference type="Proteomes" id="UP000267408"/>
    </source>
</evidence>
<feature type="transmembrane region" description="Helical" evidence="9">
    <location>
        <begin position="363"/>
        <end position="385"/>
    </location>
</feature>
<feature type="transmembrane region" description="Helical" evidence="9">
    <location>
        <begin position="330"/>
        <end position="351"/>
    </location>
</feature>
<dbReference type="GO" id="GO:0005524">
    <property type="term" value="F:ATP binding"/>
    <property type="evidence" value="ECO:0007669"/>
    <property type="project" value="UniProtKB-UniRule"/>
</dbReference>
<feature type="domain" description="Protein kinase" evidence="10">
    <location>
        <begin position="11"/>
        <end position="267"/>
    </location>
</feature>
<dbReference type="Pfam" id="PF00069">
    <property type="entry name" value="Pkinase"/>
    <property type="match status" value="1"/>
</dbReference>
<dbReference type="Gene3D" id="3.30.200.20">
    <property type="entry name" value="Phosphorylase Kinase, domain 1"/>
    <property type="match status" value="1"/>
</dbReference>
<dbReference type="InterPro" id="IPR017441">
    <property type="entry name" value="Protein_kinase_ATP_BS"/>
</dbReference>
<dbReference type="GO" id="GO:0004674">
    <property type="term" value="F:protein serine/threonine kinase activity"/>
    <property type="evidence" value="ECO:0007669"/>
    <property type="project" value="UniProtKB-KW"/>
</dbReference>
<evidence type="ECO:0000256" key="5">
    <source>
        <dbReference type="ARBA" id="ARBA00022777"/>
    </source>
</evidence>
<feature type="region of interest" description="Disordered" evidence="8">
    <location>
        <begin position="250"/>
        <end position="325"/>
    </location>
</feature>
<dbReference type="EMBL" id="RJVJ01000003">
    <property type="protein sequence ID" value="ROR35765.1"/>
    <property type="molecule type" value="Genomic_DNA"/>
</dbReference>
<dbReference type="PROSITE" id="PS50011">
    <property type="entry name" value="PROTEIN_KINASE_DOM"/>
    <property type="match status" value="1"/>
</dbReference>
<dbReference type="SMART" id="SM00220">
    <property type="entry name" value="S_TKc"/>
    <property type="match status" value="1"/>
</dbReference>
<keyword evidence="4 7" id="KW-0547">Nucleotide-binding</keyword>
<keyword evidence="5 11" id="KW-0418">Kinase</keyword>
<dbReference type="Gene3D" id="1.10.510.10">
    <property type="entry name" value="Transferase(Phosphotransferase) domain 1"/>
    <property type="match status" value="1"/>
</dbReference>
<evidence type="ECO:0000256" key="4">
    <source>
        <dbReference type="ARBA" id="ARBA00022741"/>
    </source>
</evidence>
<accession>A0A8G1UAB4</accession>
<sequence length="533" mass="57928">MDSGTLLGQRYRLTERLGRGGMGEVWAAHDEQLRRTVAVKIVLAALGSDPELLASLRHEARTVAALQHPGITVVHDIGDSDGHPYVVMERLEGQTFADLLRRHPGGLAPDRAAALMAQVADALDHAHRKGVVHRDIKPANLMHLDQDTAKILDFGIASYTEATAHLSSTGVVIGSAPYIPPEQWMGHKATPRSDMYAFGATLHTLLTGTHPFPGPTFAAWMRQHLDTEPPRLEGVPAPLADLVRRLLAKDPAQRPSAAQTAQALTELREQRPTTYTPTEREPAPMDPPQQAKPAKPRRSPDRRKKPRPPTERRSIGPDRFATASVPRGSVSGSGLVLGAVFVAAAVMMAVNSKSDSSTTLADILVVAILELGIGLFGLLCLWLSFSGPLAWRKSVGVDSHGVTVAVRRGRSSAQLRIPWADIARISVVNARLHGREMRGAPDQSMAAITVQRTPGATEPATTATGNPSAKAKRLVRPRTFDRTDRFDVTDCQFLAAGSEFSGDTTGWEAVRELLKESDRYCDENDFWNAVRKR</sequence>
<dbReference type="RefSeq" id="WP_148089598.1">
    <property type="nucleotide sequence ID" value="NZ_RJVJ01000003.1"/>
</dbReference>
<evidence type="ECO:0000256" key="8">
    <source>
        <dbReference type="SAM" id="MobiDB-lite"/>
    </source>
</evidence>
<dbReference type="InterPro" id="IPR011009">
    <property type="entry name" value="Kinase-like_dom_sf"/>
</dbReference>
<dbReference type="PANTHER" id="PTHR43289">
    <property type="entry name" value="MITOGEN-ACTIVATED PROTEIN KINASE KINASE KINASE 20-RELATED"/>
    <property type="match status" value="1"/>
</dbReference>
<comment type="caution">
    <text evidence="11">The sequence shown here is derived from an EMBL/GenBank/DDBJ whole genome shotgun (WGS) entry which is preliminary data.</text>
</comment>
<gene>
    <name evidence="11" type="ORF">EDD39_7428</name>
</gene>
<evidence type="ECO:0000256" key="7">
    <source>
        <dbReference type="PROSITE-ProRule" id="PRU10141"/>
    </source>
</evidence>
<evidence type="ECO:0000256" key="9">
    <source>
        <dbReference type="SAM" id="Phobius"/>
    </source>
</evidence>
<dbReference type="EC" id="2.7.11.1" evidence="1"/>
<dbReference type="AlphaFoldDB" id="A0A8G1UAB4"/>
<protein>
    <recommendedName>
        <fullName evidence="1">non-specific serine/threonine protein kinase</fullName>
        <ecNumber evidence="1">2.7.11.1</ecNumber>
    </recommendedName>
</protein>
<evidence type="ECO:0000259" key="10">
    <source>
        <dbReference type="PROSITE" id="PS50011"/>
    </source>
</evidence>
<name>A0A8G1UAB4_9ACTN</name>
<evidence type="ECO:0000313" key="11">
    <source>
        <dbReference type="EMBL" id="ROR35765.1"/>
    </source>
</evidence>
<dbReference type="OrthoDB" id="3861219at2"/>
<feature type="compositionally biased region" description="Basic residues" evidence="8">
    <location>
        <begin position="294"/>
        <end position="307"/>
    </location>
</feature>
<proteinExistence type="predicted"/>
<keyword evidence="2 11" id="KW-0723">Serine/threonine-protein kinase</keyword>
<evidence type="ECO:0000256" key="2">
    <source>
        <dbReference type="ARBA" id="ARBA00022527"/>
    </source>
</evidence>
<keyword evidence="9" id="KW-1133">Transmembrane helix</keyword>
<evidence type="ECO:0000256" key="6">
    <source>
        <dbReference type="ARBA" id="ARBA00022840"/>
    </source>
</evidence>
<feature type="binding site" evidence="7">
    <location>
        <position position="40"/>
    </location>
    <ligand>
        <name>ATP</name>
        <dbReference type="ChEBI" id="CHEBI:30616"/>
    </ligand>
</feature>
<dbReference type="PANTHER" id="PTHR43289:SF6">
    <property type="entry name" value="SERINE_THREONINE-PROTEIN KINASE NEKL-3"/>
    <property type="match status" value="1"/>
</dbReference>
<reference evidence="11 12" key="1">
    <citation type="submission" date="2018-11" db="EMBL/GenBank/DDBJ databases">
        <title>Sequencing the genomes of 1000 actinobacteria strains.</title>
        <authorList>
            <person name="Klenk H.-P."/>
        </authorList>
    </citation>
    <scope>NUCLEOTIDE SEQUENCE [LARGE SCALE GENOMIC DNA]</scope>
    <source>
        <strain evidence="11 12">DSM 44780</strain>
    </source>
</reference>
<keyword evidence="9" id="KW-0812">Transmembrane</keyword>
<dbReference type="CDD" id="cd14014">
    <property type="entry name" value="STKc_PknB_like"/>
    <property type="match status" value="1"/>
</dbReference>
<evidence type="ECO:0000256" key="1">
    <source>
        <dbReference type="ARBA" id="ARBA00012513"/>
    </source>
</evidence>
<keyword evidence="9" id="KW-0472">Membrane</keyword>
<dbReference type="Proteomes" id="UP000267408">
    <property type="component" value="Unassembled WGS sequence"/>
</dbReference>
<evidence type="ECO:0000256" key="3">
    <source>
        <dbReference type="ARBA" id="ARBA00022679"/>
    </source>
</evidence>
<dbReference type="PROSITE" id="PS00107">
    <property type="entry name" value="PROTEIN_KINASE_ATP"/>
    <property type="match status" value="1"/>
</dbReference>
<dbReference type="SUPFAM" id="SSF56112">
    <property type="entry name" value="Protein kinase-like (PK-like)"/>
    <property type="match status" value="1"/>
</dbReference>